<comment type="caution">
    <text evidence="6">The sequence shown here is derived from an EMBL/GenBank/DDBJ whole genome shotgun (WGS) entry which is preliminary data.</text>
</comment>
<dbReference type="PIRSF" id="PIRSF004505">
    <property type="entry name" value="MT_bac"/>
    <property type="match status" value="1"/>
</dbReference>
<dbReference type="InterPro" id="IPR029026">
    <property type="entry name" value="tRNA_m1G_MTases_N"/>
</dbReference>
<keyword evidence="7" id="KW-1185">Reference proteome</keyword>
<reference evidence="6" key="1">
    <citation type="submission" date="2022-03" db="EMBL/GenBank/DDBJ databases">
        <title>Genomic Encyclopedia of Type Strains, Phase III (KMG-III): the genomes of soil and plant-associated and newly described type strains.</title>
        <authorList>
            <person name="Whitman W."/>
        </authorList>
    </citation>
    <scope>NUCLEOTIDE SEQUENCE</scope>
    <source>
        <strain evidence="6">ANL 6-2</strain>
    </source>
</reference>
<feature type="binding site" evidence="5">
    <location>
        <begin position="123"/>
        <end position="128"/>
    </location>
    <ligand>
        <name>S-adenosyl-L-methionine</name>
        <dbReference type="ChEBI" id="CHEBI:59789"/>
    </ligand>
</feature>
<keyword evidence="5" id="KW-0698">rRNA processing</keyword>
<comment type="subunit">
    <text evidence="5">Homodimer.</text>
</comment>
<sequence length="155" mass="17304">MRLQIIAIGQKMPAWVADAYADYAGRMPPELRMELRELPPGDRGRGGNPTRARDIEGQRIIKALPAGARTVALDLGGRQETTERLAQRLSDWMLDGREIALVIGGPDGLAPEVLAAAEHRWCVSRLTLPHMLVRVVLAEQLYRAWSILANHPYHR</sequence>
<keyword evidence="1 5" id="KW-0489">Methyltransferase</keyword>
<feature type="binding site" evidence="5">
    <location>
        <position position="73"/>
    </location>
    <ligand>
        <name>S-adenosyl-L-methionine</name>
        <dbReference type="ChEBI" id="CHEBI:59789"/>
    </ligand>
</feature>
<dbReference type="HAMAP" id="MF_00658">
    <property type="entry name" value="23SrRNA_methyltr_H"/>
    <property type="match status" value="1"/>
</dbReference>
<comment type="catalytic activity">
    <reaction evidence="5">
        <text>pseudouridine(1915) in 23S rRNA + S-adenosyl-L-methionine = N(3)-methylpseudouridine(1915) in 23S rRNA + S-adenosyl-L-homocysteine + H(+)</text>
        <dbReference type="Rhea" id="RHEA:42752"/>
        <dbReference type="Rhea" id="RHEA-COMP:10221"/>
        <dbReference type="Rhea" id="RHEA-COMP:10222"/>
        <dbReference type="ChEBI" id="CHEBI:15378"/>
        <dbReference type="ChEBI" id="CHEBI:57856"/>
        <dbReference type="ChEBI" id="CHEBI:59789"/>
        <dbReference type="ChEBI" id="CHEBI:65314"/>
        <dbReference type="ChEBI" id="CHEBI:74486"/>
        <dbReference type="EC" id="2.1.1.177"/>
    </reaction>
</comment>
<dbReference type="Pfam" id="PF02590">
    <property type="entry name" value="SPOUT_MTase"/>
    <property type="match status" value="1"/>
</dbReference>
<dbReference type="PANTHER" id="PTHR33603">
    <property type="entry name" value="METHYLTRANSFERASE"/>
    <property type="match status" value="1"/>
</dbReference>
<protein>
    <recommendedName>
        <fullName evidence="5">Ribosomal RNA large subunit methyltransferase H</fullName>
        <ecNumber evidence="5">2.1.1.177</ecNumber>
    </recommendedName>
    <alternativeName>
        <fullName evidence="5">23S rRNA (pseudouridine1915-N3)-methyltransferase</fullName>
    </alternativeName>
    <alternativeName>
        <fullName evidence="5">23S rRNA m3Psi1915 methyltransferase</fullName>
    </alternativeName>
    <alternativeName>
        <fullName evidence="5">rRNA (pseudouridine-N3-)-methyltransferase RlmH</fullName>
    </alternativeName>
</protein>
<name>A0AAE3G1G5_9GAMM</name>
<comment type="subcellular location">
    <subcellularLocation>
        <location evidence="5">Cytoplasm</location>
    </subcellularLocation>
</comment>
<dbReference type="InterPro" id="IPR003742">
    <property type="entry name" value="RlmH-like"/>
</dbReference>
<dbReference type="Proteomes" id="UP001205843">
    <property type="component" value="Unassembled WGS sequence"/>
</dbReference>
<evidence type="ECO:0000256" key="1">
    <source>
        <dbReference type="ARBA" id="ARBA00022603"/>
    </source>
</evidence>
<dbReference type="EMBL" id="JALJXV010000002">
    <property type="protein sequence ID" value="MCP1673906.1"/>
    <property type="molecule type" value="Genomic_DNA"/>
</dbReference>
<accession>A0AAE3G1G5</accession>
<dbReference type="GO" id="GO:0005737">
    <property type="term" value="C:cytoplasm"/>
    <property type="evidence" value="ECO:0007669"/>
    <property type="project" value="UniProtKB-SubCell"/>
</dbReference>
<proteinExistence type="inferred from homology"/>
<dbReference type="EC" id="2.1.1.177" evidence="5"/>
<feature type="binding site" evidence="5">
    <location>
        <position position="104"/>
    </location>
    <ligand>
        <name>S-adenosyl-L-methionine</name>
        <dbReference type="ChEBI" id="CHEBI:59789"/>
    </ligand>
</feature>
<keyword evidence="3 5" id="KW-0949">S-adenosyl-L-methionine</keyword>
<organism evidence="6 7">
    <name type="scientific">Natronocella acetinitrilica</name>
    <dbReference type="NCBI Taxonomy" id="414046"/>
    <lineage>
        <taxon>Bacteria</taxon>
        <taxon>Pseudomonadati</taxon>
        <taxon>Pseudomonadota</taxon>
        <taxon>Gammaproteobacteria</taxon>
        <taxon>Chromatiales</taxon>
        <taxon>Ectothiorhodospiraceae</taxon>
        <taxon>Natronocella</taxon>
    </lineage>
</organism>
<comment type="similarity">
    <text evidence="4 5">Belongs to the RNA methyltransferase RlmH family.</text>
</comment>
<dbReference type="AlphaFoldDB" id="A0AAE3G1G5"/>
<evidence type="ECO:0000313" key="6">
    <source>
        <dbReference type="EMBL" id="MCP1673906.1"/>
    </source>
</evidence>
<keyword evidence="2 5" id="KW-0808">Transferase</keyword>
<dbReference type="NCBIfam" id="TIGR00246">
    <property type="entry name" value="tRNA_RlmH_YbeA"/>
    <property type="match status" value="1"/>
</dbReference>
<dbReference type="PANTHER" id="PTHR33603:SF1">
    <property type="entry name" value="RIBOSOMAL RNA LARGE SUBUNIT METHYLTRANSFERASE H"/>
    <property type="match status" value="1"/>
</dbReference>
<dbReference type="NCBIfam" id="NF000986">
    <property type="entry name" value="PRK00103.1-4"/>
    <property type="match status" value="1"/>
</dbReference>
<evidence type="ECO:0000256" key="4">
    <source>
        <dbReference type="ARBA" id="ARBA00038303"/>
    </source>
</evidence>
<dbReference type="InterPro" id="IPR029028">
    <property type="entry name" value="Alpha/beta_knot_MTases"/>
</dbReference>
<keyword evidence="5" id="KW-0963">Cytoplasm</keyword>
<comment type="function">
    <text evidence="5">Specifically methylates the pseudouridine at position 1915 (m3Psi1915) in 23S rRNA.</text>
</comment>
<evidence type="ECO:0000256" key="3">
    <source>
        <dbReference type="ARBA" id="ARBA00022691"/>
    </source>
</evidence>
<dbReference type="RefSeq" id="WP_253475189.1">
    <property type="nucleotide sequence ID" value="NZ_JALJXV010000002.1"/>
</dbReference>
<dbReference type="GO" id="GO:0070038">
    <property type="term" value="F:rRNA (pseudouridine-N3-)-methyltransferase activity"/>
    <property type="evidence" value="ECO:0007669"/>
    <property type="project" value="UniProtKB-UniRule"/>
</dbReference>
<evidence type="ECO:0000256" key="5">
    <source>
        <dbReference type="HAMAP-Rule" id="MF_00658"/>
    </source>
</evidence>
<evidence type="ECO:0000256" key="2">
    <source>
        <dbReference type="ARBA" id="ARBA00022679"/>
    </source>
</evidence>
<dbReference type="Gene3D" id="3.40.1280.10">
    <property type="match status" value="1"/>
</dbReference>
<dbReference type="SUPFAM" id="SSF75217">
    <property type="entry name" value="alpha/beta knot"/>
    <property type="match status" value="1"/>
</dbReference>
<gene>
    <name evidence="5" type="primary">rlmH</name>
    <name evidence="6" type="ORF">J2T57_001005</name>
</gene>
<evidence type="ECO:0000313" key="7">
    <source>
        <dbReference type="Proteomes" id="UP001205843"/>
    </source>
</evidence>
<dbReference type="CDD" id="cd18081">
    <property type="entry name" value="RlmH-like"/>
    <property type="match status" value="1"/>
</dbReference>